<name>A0A9X0W8E2_9GAMM</name>
<dbReference type="AlphaFoldDB" id="A0A9X0W8E2"/>
<evidence type="ECO:0000313" key="2">
    <source>
        <dbReference type="Proteomes" id="UP001138768"/>
    </source>
</evidence>
<keyword evidence="2" id="KW-1185">Reference proteome</keyword>
<evidence type="ECO:0008006" key="3">
    <source>
        <dbReference type="Google" id="ProtNLM"/>
    </source>
</evidence>
<sequence>MPVNLLFCEGGPGSPDIRVLNKLLAGRCGQIRPEGGKYGMGNCIKAHREALGQALVLGLLDGDFRSAPDAPMGEPQVWNDSDNRRLGWRWERKEIENYLIDPAIVVKALGDRAPEQVRYQQALESARDKIALYQAARTALSAGRPRFKPLSSSFGPERGKSKYRFPDDLTEIGCRKGIQASVAAHQATQLVELDAVVERFEALKPEFEPGGRRYEHFLCYFAGKDLALAAEDDLKTLGFQGGNAFLAKVIQEIARSRDDIGTWLPEWAALQDAVIDPNLTA</sequence>
<evidence type="ECO:0000313" key="1">
    <source>
        <dbReference type="EMBL" id="MBK1618665.1"/>
    </source>
</evidence>
<gene>
    <name evidence="1" type="ORF">CKO42_09510</name>
</gene>
<accession>A0A9X0W8E2</accession>
<proteinExistence type="predicted"/>
<reference evidence="1 2" key="1">
    <citation type="journal article" date="2020" name="Microorganisms">
        <title>Osmotic Adaptation and Compatible Solute Biosynthesis of Phototrophic Bacteria as Revealed from Genome Analyses.</title>
        <authorList>
            <person name="Imhoff J.F."/>
            <person name="Rahn T."/>
            <person name="Kunzel S."/>
            <person name="Keller A."/>
            <person name="Neulinger S.C."/>
        </authorList>
    </citation>
    <scope>NUCLEOTIDE SEQUENCE [LARGE SCALE GENOMIC DNA]</scope>
    <source>
        <strain evidence="1 2">DSM 25653</strain>
    </source>
</reference>
<dbReference type="RefSeq" id="WP_200242730.1">
    <property type="nucleotide sequence ID" value="NZ_NRRY01000012.1"/>
</dbReference>
<organism evidence="1 2">
    <name type="scientific">Lamprobacter modestohalophilus</name>
    <dbReference type="NCBI Taxonomy" id="1064514"/>
    <lineage>
        <taxon>Bacteria</taxon>
        <taxon>Pseudomonadati</taxon>
        <taxon>Pseudomonadota</taxon>
        <taxon>Gammaproteobacteria</taxon>
        <taxon>Chromatiales</taxon>
        <taxon>Chromatiaceae</taxon>
        <taxon>Lamprobacter</taxon>
    </lineage>
</organism>
<dbReference type="EMBL" id="NRRY01000012">
    <property type="protein sequence ID" value="MBK1618665.1"/>
    <property type="molecule type" value="Genomic_DNA"/>
</dbReference>
<dbReference type="Proteomes" id="UP001138768">
    <property type="component" value="Unassembled WGS sequence"/>
</dbReference>
<protein>
    <recommendedName>
        <fullName evidence="3">DUF4435 domain-containing protein</fullName>
    </recommendedName>
</protein>
<comment type="caution">
    <text evidence="1">The sequence shown here is derived from an EMBL/GenBank/DDBJ whole genome shotgun (WGS) entry which is preliminary data.</text>
</comment>